<sequence length="471" mass="50752">MVGTREVARGEEAHLERIWGPRTFFPGSLLSASVWKTLKSLAKKALSKSVCSDNTSTSMGRPSSSSDVECFAGSVASGVVPVAGHGCNILDSLLHSGEEKGLKCNFQSFSKDLSTNSPRRSAFDTQPRVMGLPVDHAEAPRPHVVEDCRGVLQLLSDGTTVRSATPPPHTVEDRDDGRVEWTDAVYDAGRGVGVRMYRPRLLAQGQGKEWRLPVLAYFHGGGFCIGSYAWPTSHACCLRFADEIPAVVLSFDYRLAPEHRIPAAHEDAAAALLWLRDRLVAPSDSDEDGVHALLADSGADPGRLFVSGDSAGGNITHHMAARFRAEGLSPVRISGYVLLIPAFDSKTPTQSKLVTTGTAYLSRDLAERYSRLALPVGADKDHPLLNPLGPDSPSLEAVGGRMLVVVGGDDMLKDNQVRYVDQMKAVGNDVELVVFAGKEHGFFSRSPWSETGTEVVRVVGRFIHRDAADSA</sequence>
<keyword evidence="2" id="KW-1185">Reference proteome</keyword>
<evidence type="ECO:0000313" key="1">
    <source>
        <dbReference type="EnsemblPlants" id="AVESA.00010b.r2.4DG0759820.2.CDS"/>
    </source>
</evidence>
<protein>
    <submittedName>
        <fullName evidence="1">Uncharacterized protein</fullName>
    </submittedName>
</protein>
<reference evidence="1" key="1">
    <citation type="submission" date="2021-05" db="EMBL/GenBank/DDBJ databases">
        <authorList>
            <person name="Scholz U."/>
            <person name="Mascher M."/>
            <person name="Fiebig A."/>
        </authorList>
    </citation>
    <scope>NUCLEOTIDE SEQUENCE [LARGE SCALE GENOMIC DNA]</scope>
</reference>
<dbReference type="EnsemblPlants" id="AVESA.00010b.r2.4DG0759820.2">
    <property type="protein sequence ID" value="AVESA.00010b.r2.4DG0759820.2.CDS"/>
    <property type="gene ID" value="AVESA.00010b.r2.4DG0759820"/>
</dbReference>
<dbReference type="Proteomes" id="UP001732700">
    <property type="component" value="Chromosome 4D"/>
</dbReference>
<organism evidence="1 2">
    <name type="scientific">Avena sativa</name>
    <name type="common">Oat</name>
    <dbReference type="NCBI Taxonomy" id="4498"/>
    <lineage>
        <taxon>Eukaryota</taxon>
        <taxon>Viridiplantae</taxon>
        <taxon>Streptophyta</taxon>
        <taxon>Embryophyta</taxon>
        <taxon>Tracheophyta</taxon>
        <taxon>Spermatophyta</taxon>
        <taxon>Magnoliopsida</taxon>
        <taxon>Liliopsida</taxon>
        <taxon>Poales</taxon>
        <taxon>Poaceae</taxon>
        <taxon>BOP clade</taxon>
        <taxon>Pooideae</taxon>
        <taxon>Poodae</taxon>
        <taxon>Poeae</taxon>
        <taxon>Poeae Chloroplast Group 1 (Aveneae type)</taxon>
        <taxon>Aveninae</taxon>
        <taxon>Avena</taxon>
    </lineage>
</organism>
<name>A0ACD5X9K8_AVESA</name>
<accession>A0ACD5X9K8</accession>
<proteinExistence type="predicted"/>
<reference evidence="1" key="2">
    <citation type="submission" date="2025-09" db="UniProtKB">
        <authorList>
            <consortium name="EnsemblPlants"/>
        </authorList>
    </citation>
    <scope>IDENTIFICATION</scope>
</reference>
<evidence type="ECO:0000313" key="2">
    <source>
        <dbReference type="Proteomes" id="UP001732700"/>
    </source>
</evidence>